<feature type="coiled-coil region" evidence="4">
    <location>
        <begin position="313"/>
        <end position="383"/>
    </location>
</feature>
<dbReference type="Pfam" id="PF13870">
    <property type="entry name" value="CCDC113_CCDC96_CC"/>
    <property type="match status" value="1"/>
</dbReference>
<dbReference type="Proteomes" id="UP000663873">
    <property type="component" value="Unassembled WGS sequence"/>
</dbReference>
<evidence type="ECO:0000256" key="3">
    <source>
        <dbReference type="ARBA" id="ARBA00023273"/>
    </source>
</evidence>
<feature type="non-terminal residue" evidence="7">
    <location>
        <position position="1"/>
    </location>
</feature>
<evidence type="ECO:0000256" key="4">
    <source>
        <dbReference type="SAM" id="Coils"/>
    </source>
</evidence>
<dbReference type="InterPro" id="IPR025254">
    <property type="entry name" value="CCDC113/CCDC96_CC"/>
</dbReference>
<feature type="compositionally biased region" description="Basic and acidic residues" evidence="5">
    <location>
        <begin position="84"/>
        <end position="98"/>
    </location>
</feature>
<feature type="compositionally biased region" description="Polar residues" evidence="5">
    <location>
        <begin position="26"/>
        <end position="50"/>
    </location>
</feature>
<evidence type="ECO:0000256" key="2">
    <source>
        <dbReference type="ARBA" id="ARBA00023054"/>
    </source>
</evidence>
<dbReference type="AlphaFoldDB" id="A0A820PRP7"/>
<comment type="caution">
    <text evidence="7">The sequence shown here is derived from an EMBL/GenBank/DDBJ whole genome shotgun (WGS) entry which is preliminary data.</text>
</comment>
<feature type="compositionally biased region" description="Basic and acidic residues" evidence="5">
    <location>
        <begin position="186"/>
        <end position="204"/>
    </location>
</feature>
<dbReference type="GO" id="GO:0060271">
    <property type="term" value="P:cilium assembly"/>
    <property type="evidence" value="ECO:0007669"/>
    <property type="project" value="TreeGrafter"/>
</dbReference>
<name>A0A820PRP7_9BILA</name>
<gene>
    <name evidence="7" type="ORF">UJA718_LOCUS19551</name>
</gene>
<feature type="coiled-coil region" evidence="4">
    <location>
        <begin position="233"/>
        <end position="287"/>
    </location>
</feature>
<dbReference type="GO" id="GO:0005930">
    <property type="term" value="C:axoneme"/>
    <property type="evidence" value="ECO:0007669"/>
    <property type="project" value="TreeGrafter"/>
</dbReference>
<feature type="region of interest" description="Disordered" evidence="5">
    <location>
        <begin position="1"/>
        <end position="227"/>
    </location>
</feature>
<dbReference type="GO" id="GO:0036064">
    <property type="term" value="C:ciliary basal body"/>
    <property type="evidence" value="ECO:0007669"/>
    <property type="project" value="TreeGrafter"/>
</dbReference>
<keyword evidence="3" id="KW-0966">Cell projection</keyword>
<evidence type="ECO:0000256" key="1">
    <source>
        <dbReference type="ARBA" id="ARBA00004138"/>
    </source>
</evidence>
<proteinExistence type="predicted"/>
<keyword evidence="8" id="KW-1185">Reference proteome</keyword>
<dbReference type="PANTHER" id="PTHR15654">
    <property type="entry name" value="COILED-COIL DOMAIN-CONTAINING PROTEIN 113-RELATED"/>
    <property type="match status" value="1"/>
</dbReference>
<feature type="domain" description="CCDC113/CCDC96 coiled-coil" evidence="6">
    <location>
        <begin position="314"/>
        <end position="418"/>
    </location>
</feature>
<dbReference type="PANTHER" id="PTHR15654:SF1">
    <property type="entry name" value="COILED-COIL DOMAIN-CONTAINING PROTEIN 96"/>
    <property type="match status" value="1"/>
</dbReference>
<evidence type="ECO:0000259" key="6">
    <source>
        <dbReference type="Pfam" id="PF13870"/>
    </source>
</evidence>
<keyword evidence="2 4" id="KW-0175">Coiled coil</keyword>
<evidence type="ECO:0000256" key="5">
    <source>
        <dbReference type="SAM" id="MobiDB-lite"/>
    </source>
</evidence>
<dbReference type="EMBL" id="CAJOBP010003488">
    <property type="protein sequence ID" value="CAF4407357.1"/>
    <property type="molecule type" value="Genomic_DNA"/>
</dbReference>
<dbReference type="InterPro" id="IPR051885">
    <property type="entry name" value="CC_CF"/>
</dbReference>
<evidence type="ECO:0000313" key="8">
    <source>
        <dbReference type="Proteomes" id="UP000663873"/>
    </source>
</evidence>
<accession>A0A820PRP7</accession>
<organism evidence="7 8">
    <name type="scientific">Rotaria socialis</name>
    <dbReference type="NCBI Taxonomy" id="392032"/>
    <lineage>
        <taxon>Eukaryota</taxon>
        <taxon>Metazoa</taxon>
        <taxon>Spiralia</taxon>
        <taxon>Gnathifera</taxon>
        <taxon>Rotifera</taxon>
        <taxon>Eurotatoria</taxon>
        <taxon>Bdelloidea</taxon>
        <taxon>Philodinida</taxon>
        <taxon>Philodinidae</taxon>
        <taxon>Rotaria</taxon>
    </lineage>
</organism>
<evidence type="ECO:0000313" key="7">
    <source>
        <dbReference type="EMBL" id="CAF4407357.1"/>
    </source>
</evidence>
<sequence length="421" mass="47736">MHQPPTIPEGDEENEGFEQVGEGTRFPQTGSQQQQPPASMHDTITASTELQTHEDEGAGHGHAPTLHHEIIAEGDGAPTEQDQQAEHEESSLAEKIIAEDEAEEGAPQVTNAENEIQGDEEGALLGIKEDENTADQSALASDGENPLLTAAGSPVPPEDDSLISTSQALPTEEHVKPDELIPAMSDEQRRSARSGRDRSARGQREAPQVDFEKLEQEEEHDMVQDEPEVRISREELLARYQVAEAERDRLKSINLALQQRLADYLHKRKKKEQVEELKSDYVKLVREIASKAVFSRNGKFISNQEVETYLASLREKEEELIKTRHENIRLKNQLKKRELQLKSKEELAEGLHMIDFEQLKIENQTYSEKIEERNEELMKLRKKISTTVQILSHIKEKLHFVNEQRLQAAEVLGMKETEVKH</sequence>
<reference evidence="7" key="1">
    <citation type="submission" date="2021-02" db="EMBL/GenBank/DDBJ databases">
        <authorList>
            <person name="Nowell W R."/>
        </authorList>
    </citation>
    <scope>NUCLEOTIDE SEQUENCE</scope>
</reference>
<protein>
    <recommendedName>
        <fullName evidence="6">CCDC113/CCDC96 coiled-coil domain-containing protein</fullName>
    </recommendedName>
</protein>
<comment type="subcellular location">
    <subcellularLocation>
        <location evidence="1">Cell projection</location>
        <location evidence="1">Cilium</location>
    </subcellularLocation>
</comment>